<gene>
    <name evidence="1" type="ORF">DWV67_12820</name>
</gene>
<organism evidence="1 2">
    <name type="scientific">Dorea formicigenerans</name>
    <dbReference type="NCBI Taxonomy" id="39486"/>
    <lineage>
        <taxon>Bacteria</taxon>
        <taxon>Bacillati</taxon>
        <taxon>Bacillota</taxon>
        <taxon>Clostridia</taxon>
        <taxon>Lachnospirales</taxon>
        <taxon>Lachnospiraceae</taxon>
        <taxon>Dorea</taxon>
    </lineage>
</organism>
<dbReference type="AlphaFoldDB" id="A0A395XIA1"/>
<comment type="caution">
    <text evidence="1">The sequence shown here is derived from an EMBL/GenBank/DDBJ whole genome shotgun (WGS) entry which is preliminary data.</text>
</comment>
<reference evidence="1 2" key="1">
    <citation type="submission" date="2018-08" db="EMBL/GenBank/DDBJ databases">
        <title>A genome reference for cultivated species of the human gut microbiota.</title>
        <authorList>
            <person name="Zou Y."/>
            <person name="Xue W."/>
            <person name="Luo G."/>
        </authorList>
    </citation>
    <scope>NUCLEOTIDE SEQUENCE [LARGE SCALE GENOMIC DNA]</scope>
    <source>
        <strain evidence="1 2">AF12-11</strain>
    </source>
</reference>
<dbReference type="Pfam" id="PF18937">
    <property type="entry name" value="DUF5685"/>
    <property type="match status" value="1"/>
</dbReference>
<dbReference type="EMBL" id="QSAJ01000036">
    <property type="protein sequence ID" value="RGW50981.1"/>
    <property type="molecule type" value="Genomic_DNA"/>
</dbReference>
<dbReference type="InterPro" id="IPR043740">
    <property type="entry name" value="DUF5685"/>
</dbReference>
<accession>A0A395XIA1</accession>
<name>A0A395XIA1_9FIRM</name>
<proteinExistence type="predicted"/>
<evidence type="ECO:0000313" key="2">
    <source>
        <dbReference type="Proteomes" id="UP000266376"/>
    </source>
</evidence>
<protein>
    <submittedName>
        <fullName evidence="1">Uncharacterized protein</fullName>
    </submittedName>
</protein>
<sequence>MFGYIAINKAEMKFKDYDVYQAYYCGLCRRLKECYGKRGQLTLSYDMTFLIVLLTGLYEPKTVTGETRCIAHPLEKHPTKINKYTDYAASMNLILSYYKCKDDWTDERKKKGYIAAKALEPKIKKIESNYPEKVRLIRSKLEEINQYEKKGETNLDLMAGLFGDIMAEIFAWEPDAWELSLRKIGFFLGKFIYLMDAYEDVEKDIENNSYNPLKEVFLQKTPEQFATECRTLLTMMMAECSREFEQLPILLHADILRNILYSGVWCRYTMVTSKRYENQNKENNHE</sequence>
<dbReference type="Proteomes" id="UP000266376">
    <property type="component" value="Unassembled WGS sequence"/>
</dbReference>
<evidence type="ECO:0000313" key="1">
    <source>
        <dbReference type="EMBL" id="RGW50981.1"/>
    </source>
</evidence>